<comment type="caution">
    <text evidence="10">The sequence shown here is derived from an EMBL/GenBank/DDBJ whole genome shotgun (WGS) entry which is preliminary data.</text>
</comment>
<proteinExistence type="predicted"/>
<feature type="transmembrane region" description="Helical" evidence="8">
    <location>
        <begin position="35"/>
        <end position="58"/>
    </location>
</feature>
<evidence type="ECO:0000313" key="10">
    <source>
        <dbReference type="EMBL" id="THV17744.1"/>
    </source>
</evidence>
<accession>A0A4S8NQG7</accession>
<gene>
    <name evidence="10" type="ORF">E9934_04545</name>
</gene>
<feature type="transmembrane region" description="Helical" evidence="8">
    <location>
        <begin position="183"/>
        <end position="202"/>
    </location>
</feature>
<comment type="pathway">
    <text evidence="2">Cell wall biogenesis; lipoteichoic acid biosynthesis.</text>
</comment>
<dbReference type="Pfam" id="PF00884">
    <property type="entry name" value="Sulfatase"/>
    <property type="match status" value="1"/>
</dbReference>
<dbReference type="InterPro" id="IPR000917">
    <property type="entry name" value="Sulfatase_N"/>
</dbReference>
<evidence type="ECO:0000256" key="8">
    <source>
        <dbReference type="SAM" id="Phobius"/>
    </source>
</evidence>
<dbReference type="Gene3D" id="3.40.720.10">
    <property type="entry name" value="Alkaline Phosphatase, subunit A"/>
    <property type="match status" value="1"/>
</dbReference>
<evidence type="ECO:0000313" key="11">
    <source>
        <dbReference type="Proteomes" id="UP000307087"/>
    </source>
</evidence>
<keyword evidence="3" id="KW-1003">Cell membrane</keyword>
<evidence type="ECO:0000256" key="2">
    <source>
        <dbReference type="ARBA" id="ARBA00004936"/>
    </source>
</evidence>
<protein>
    <submittedName>
        <fullName evidence="10">LTA synthase family protein</fullName>
    </submittedName>
</protein>
<evidence type="ECO:0000259" key="9">
    <source>
        <dbReference type="Pfam" id="PF00884"/>
    </source>
</evidence>
<keyword evidence="6 8" id="KW-0472">Membrane</keyword>
<feature type="domain" description="Sulfatase N-terminal" evidence="9">
    <location>
        <begin position="289"/>
        <end position="573"/>
    </location>
</feature>
<keyword evidence="5 8" id="KW-1133">Transmembrane helix</keyword>
<organism evidence="10 11">
    <name type="scientific">Nocardioides caeni</name>
    <dbReference type="NCBI Taxonomy" id="574700"/>
    <lineage>
        <taxon>Bacteria</taxon>
        <taxon>Bacillati</taxon>
        <taxon>Actinomycetota</taxon>
        <taxon>Actinomycetes</taxon>
        <taxon>Propionibacteriales</taxon>
        <taxon>Nocardioidaceae</taxon>
        <taxon>Nocardioides</taxon>
    </lineage>
</organism>
<feature type="transmembrane region" description="Helical" evidence="8">
    <location>
        <begin position="70"/>
        <end position="90"/>
    </location>
</feature>
<sequence>MSTSVEPELTGAAEASEPVPAPPPATPAQVLRRGLIGSLLAAFVITLVLEASTLGIFYPRWFKDQVFDGGALWIDTLVVWVLIGFLWALIGRLWWTIGVVLALAVVVGAATLVKIRVREEPLYPSDLDFVREPDFLMSMVSPIFLVVAVGIVVAIVVAAVRIGRRQATRYPRLSIRRLPRQQALALAGARVALGVVTALLLVQATQFNQPGNVWRGLYELRGDHWRPWSQKTNYRSNGFVGGFLYNMPVEAMATPAGYDAARMAALADEYETVAARINRTRTGSLADTNVVIVLSESFTDPTRLDGFDLDEDPIPRTRALMQTTTSGSMLAQMYGGGTANMEFETLTGQSLALFRPQMISPYQMLVPEHADYPSAVGWFKSHGHDAVAVHPYRVGMYKREQVYERFGFDDFIHDTTMHDHDMIGDGDYISDASAFGEVLDQIDEHDRPLMVNLVTMQNHIPVNGAYDDPIGVSGLDGSERERVGQYARGLAHTDEALADFLAALQDSDEKTVVLFYGDHLPGIYGSGTKNDNAGLGLYETPFFLWSNQPGTNQPRQAPITSPVFFLPMLYEFANAPIPPYFALLQRVHESIPALQQGRMLDTSGSVVDPGDLSPDAEELIDAMRLVQYDFSIGQRHVLARMWPGATS</sequence>
<feature type="transmembrane region" description="Helical" evidence="8">
    <location>
        <begin position="135"/>
        <end position="162"/>
    </location>
</feature>
<evidence type="ECO:0000256" key="5">
    <source>
        <dbReference type="ARBA" id="ARBA00022989"/>
    </source>
</evidence>
<dbReference type="GO" id="GO:0005886">
    <property type="term" value="C:plasma membrane"/>
    <property type="evidence" value="ECO:0007669"/>
    <property type="project" value="UniProtKB-SubCell"/>
</dbReference>
<dbReference type="PANTHER" id="PTHR47371:SF3">
    <property type="entry name" value="PHOSPHOGLYCEROL TRANSFERASE I"/>
    <property type="match status" value="1"/>
</dbReference>
<keyword evidence="11" id="KW-1185">Reference proteome</keyword>
<dbReference type="OrthoDB" id="5363296at2"/>
<dbReference type="SUPFAM" id="SSF53649">
    <property type="entry name" value="Alkaline phosphatase-like"/>
    <property type="match status" value="1"/>
</dbReference>
<dbReference type="CDD" id="cd16015">
    <property type="entry name" value="LTA_synthase"/>
    <property type="match status" value="1"/>
</dbReference>
<dbReference type="InterPro" id="IPR017850">
    <property type="entry name" value="Alkaline_phosphatase_core_sf"/>
</dbReference>
<dbReference type="Proteomes" id="UP000307087">
    <property type="component" value="Unassembled WGS sequence"/>
</dbReference>
<evidence type="ECO:0000256" key="7">
    <source>
        <dbReference type="SAM" id="MobiDB-lite"/>
    </source>
</evidence>
<feature type="region of interest" description="Disordered" evidence="7">
    <location>
        <begin position="1"/>
        <end position="24"/>
    </location>
</feature>
<evidence type="ECO:0000256" key="6">
    <source>
        <dbReference type="ARBA" id="ARBA00023136"/>
    </source>
</evidence>
<dbReference type="AlphaFoldDB" id="A0A4S8NQG7"/>
<keyword evidence="4 8" id="KW-0812">Transmembrane</keyword>
<dbReference type="EMBL" id="STGW01000002">
    <property type="protein sequence ID" value="THV17744.1"/>
    <property type="molecule type" value="Genomic_DNA"/>
</dbReference>
<evidence type="ECO:0000256" key="3">
    <source>
        <dbReference type="ARBA" id="ARBA00022475"/>
    </source>
</evidence>
<feature type="transmembrane region" description="Helical" evidence="8">
    <location>
        <begin position="97"/>
        <end position="115"/>
    </location>
</feature>
<dbReference type="PANTHER" id="PTHR47371">
    <property type="entry name" value="LIPOTEICHOIC ACID SYNTHASE"/>
    <property type="match status" value="1"/>
</dbReference>
<evidence type="ECO:0000256" key="4">
    <source>
        <dbReference type="ARBA" id="ARBA00022692"/>
    </source>
</evidence>
<dbReference type="RefSeq" id="WP_136561679.1">
    <property type="nucleotide sequence ID" value="NZ_BAABLS010000001.1"/>
</dbReference>
<evidence type="ECO:0000256" key="1">
    <source>
        <dbReference type="ARBA" id="ARBA00004651"/>
    </source>
</evidence>
<dbReference type="InterPro" id="IPR050448">
    <property type="entry name" value="OpgB/LTA_synthase_biosynth"/>
</dbReference>
<name>A0A4S8NQG7_9ACTN</name>
<reference evidence="10 11" key="1">
    <citation type="journal article" date="2009" name="Int. J. Syst. Evol. Microbiol.">
        <title>Nocardioides caeni sp. nov., isolated from wastewater.</title>
        <authorList>
            <person name="Yoon J.H."/>
            <person name="Kang S.J."/>
            <person name="Park S."/>
            <person name="Kim W."/>
            <person name="Oh T.K."/>
        </authorList>
    </citation>
    <scope>NUCLEOTIDE SEQUENCE [LARGE SCALE GENOMIC DNA]</scope>
    <source>
        <strain evidence="10 11">DSM 23134</strain>
    </source>
</reference>
<comment type="subcellular location">
    <subcellularLocation>
        <location evidence="1">Cell membrane</location>
        <topology evidence="1">Multi-pass membrane protein</topology>
    </subcellularLocation>
</comment>